<dbReference type="RefSeq" id="WP_072332011.1">
    <property type="nucleotide sequence ID" value="NZ_CALJDE010000051.1"/>
</dbReference>
<evidence type="ECO:0000313" key="9">
    <source>
        <dbReference type="EMBL" id="SFV72138.1"/>
    </source>
</evidence>
<evidence type="ECO:0000256" key="1">
    <source>
        <dbReference type="ARBA" id="ARBA00001033"/>
    </source>
</evidence>
<evidence type="ECO:0000313" key="10">
    <source>
        <dbReference type="Proteomes" id="UP000186323"/>
    </source>
</evidence>
<sequence length="269" mass="29062">MLTARFLQDVVDVVRESGGIIRRQWEKTHAIRHKGSIDLVTETDVAVEAFLKERLGELLPQAEFLAEESCVAGQEPSPLCWIIDPVDGTTNFVHRIPQVGTSVALWADGHVVLGVVNVPMMEECFWAGLGMGAFRNGEPIHVSPAGALADAVVATGFPYAIAERLDDVLARLALVLPRAQGVRRIGAASVDLAYVAAGRQDAFYEMLLKPWDVAAGWLLVEEAGGRVTALDGRPYAFGDEIMASNGLVHKELRHLLAAVTPVQAARRPA</sequence>
<dbReference type="InterPro" id="IPR020550">
    <property type="entry name" value="Inositol_monophosphatase_CS"/>
</dbReference>
<dbReference type="PANTHER" id="PTHR20854">
    <property type="entry name" value="INOSITOL MONOPHOSPHATASE"/>
    <property type="match status" value="1"/>
</dbReference>
<feature type="binding site" evidence="7">
    <location>
        <position position="87"/>
    </location>
    <ligand>
        <name>Mg(2+)</name>
        <dbReference type="ChEBI" id="CHEBI:18420"/>
        <label>1</label>
        <note>catalytic</note>
    </ligand>
</feature>
<dbReference type="OrthoDB" id="9785695at2"/>
<organism evidence="9 10">
    <name type="scientific">Desulfovibrio piger</name>
    <dbReference type="NCBI Taxonomy" id="901"/>
    <lineage>
        <taxon>Bacteria</taxon>
        <taxon>Pseudomonadati</taxon>
        <taxon>Thermodesulfobacteriota</taxon>
        <taxon>Desulfovibrionia</taxon>
        <taxon>Desulfovibrionales</taxon>
        <taxon>Desulfovibrionaceae</taxon>
        <taxon>Desulfovibrio</taxon>
    </lineage>
</organism>
<dbReference type="PANTHER" id="PTHR20854:SF4">
    <property type="entry name" value="INOSITOL-1-MONOPHOSPHATASE-RELATED"/>
    <property type="match status" value="1"/>
</dbReference>
<dbReference type="Pfam" id="PF00459">
    <property type="entry name" value="Inositol_P"/>
    <property type="match status" value="1"/>
</dbReference>
<dbReference type="FunFam" id="3.30.540.10:FF:000003">
    <property type="entry name" value="Inositol-1-monophosphatase"/>
    <property type="match status" value="1"/>
</dbReference>
<name>A0A1K1LBQ0_9BACT</name>
<dbReference type="KEGG" id="dpg:DESPIGER_0241"/>
<dbReference type="PRINTS" id="PR01959">
    <property type="entry name" value="SBIMPHPHTASE"/>
</dbReference>
<feature type="binding site" evidence="7">
    <location>
        <position position="84"/>
    </location>
    <ligand>
        <name>Mg(2+)</name>
        <dbReference type="ChEBI" id="CHEBI:18420"/>
        <label>1</label>
        <note>catalytic</note>
    </ligand>
</feature>
<feature type="binding site" evidence="7">
    <location>
        <position position="212"/>
    </location>
    <ligand>
        <name>Mg(2+)</name>
        <dbReference type="ChEBI" id="CHEBI:18420"/>
        <label>1</label>
        <note>catalytic</note>
    </ligand>
</feature>
<dbReference type="EMBL" id="LT630450">
    <property type="protein sequence ID" value="SFV72138.1"/>
    <property type="molecule type" value="Genomic_DNA"/>
</dbReference>
<evidence type="ECO:0000256" key="8">
    <source>
        <dbReference type="RuleBase" id="RU364068"/>
    </source>
</evidence>
<dbReference type="AlphaFoldDB" id="A0A1K1LBQ0"/>
<proteinExistence type="inferred from homology"/>
<gene>
    <name evidence="9" type="ORF">DESPIGER_0241</name>
</gene>
<comment type="similarity">
    <text evidence="3 8">Belongs to the inositol monophosphatase superfamily.</text>
</comment>
<evidence type="ECO:0000256" key="3">
    <source>
        <dbReference type="ARBA" id="ARBA00009759"/>
    </source>
</evidence>
<dbReference type="CDD" id="cd01639">
    <property type="entry name" value="IMPase"/>
    <property type="match status" value="1"/>
</dbReference>
<evidence type="ECO:0000256" key="6">
    <source>
        <dbReference type="ARBA" id="ARBA00022842"/>
    </source>
</evidence>
<dbReference type="PRINTS" id="PR00377">
    <property type="entry name" value="IMPHPHTASES"/>
</dbReference>
<keyword evidence="4 7" id="KW-0479">Metal-binding</keyword>
<dbReference type="InterPro" id="IPR033942">
    <property type="entry name" value="IMPase"/>
</dbReference>
<dbReference type="InterPro" id="IPR020583">
    <property type="entry name" value="Inositol_monoP_metal-BS"/>
</dbReference>
<dbReference type="GO" id="GO:0007165">
    <property type="term" value="P:signal transduction"/>
    <property type="evidence" value="ECO:0007669"/>
    <property type="project" value="TreeGrafter"/>
</dbReference>
<keyword evidence="6 7" id="KW-0460">Magnesium</keyword>
<dbReference type="PROSITE" id="PS00629">
    <property type="entry name" value="IMP_1"/>
    <property type="match status" value="1"/>
</dbReference>
<dbReference type="Gene3D" id="3.40.190.80">
    <property type="match status" value="1"/>
</dbReference>
<evidence type="ECO:0000256" key="2">
    <source>
        <dbReference type="ARBA" id="ARBA00001946"/>
    </source>
</evidence>
<keyword evidence="5 8" id="KW-0378">Hydrolase</keyword>
<dbReference type="InterPro" id="IPR022337">
    <property type="entry name" value="Inositol_monophosphatase_SuhB"/>
</dbReference>
<dbReference type="Proteomes" id="UP000186323">
    <property type="component" value="Chromosome I"/>
</dbReference>
<dbReference type="GO" id="GO:0008934">
    <property type="term" value="F:inositol monophosphate 1-phosphatase activity"/>
    <property type="evidence" value="ECO:0007669"/>
    <property type="project" value="InterPro"/>
</dbReference>
<reference evidence="10" key="1">
    <citation type="submission" date="2016-10" db="EMBL/GenBank/DDBJ databases">
        <authorList>
            <person name="Wegmann U."/>
        </authorList>
    </citation>
    <scope>NUCLEOTIDE SEQUENCE [LARGE SCALE GENOMIC DNA]</scope>
</reference>
<comment type="cofactor">
    <cofactor evidence="2 7 8">
        <name>Mg(2+)</name>
        <dbReference type="ChEBI" id="CHEBI:18420"/>
    </cofactor>
</comment>
<dbReference type="SUPFAM" id="SSF56655">
    <property type="entry name" value="Carbohydrate phosphatase"/>
    <property type="match status" value="1"/>
</dbReference>
<dbReference type="InterPro" id="IPR000760">
    <property type="entry name" value="Inositol_monophosphatase-like"/>
</dbReference>
<evidence type="ECO:0000256" key="7">
    <source>
        <dbReference type="PIRSR" id="PIRSR600760-2"/>
    </source>
</evidence>
<dbReference type="GO" id="GO:0006020">
    <property type="term" value="P:inositol metabolic process"/>
    <property type="evidence" value="ECO:0007669"/>
    <property type="project" value="TreeGrafter"/>
</dbReference>
<protein>
    <recommendedName>
        <fullName evidence="8">Inositol-1-monophosphatase</fullName>
        <ecNumber evidence="8">3.1.3.25</ecNumber>
    </recommendedName>
</protein>
<dbReference type="GO" id="GO:0046872">
    <property type="term" value="F:metal ion binding"/>
    <property type="evidence" value="ECO:0007669"/>
    <property type="project" value="UniProtKB-KW"/>
</dbReference>
<accession>A0A1K1LBQ0</accession>
<keyword evidence="10" id="KW-1185">Reference proteome</keyword>
<dbReference type="EC" id="3.1.3.25" evidence="8"/>
<feature type="binding site" evidence="7">
    <location>
        <position position="67"/>
    </location>
    <ligand>
        <name>Mg(2+)</name>
        <dbReference type="ChEBI" id="CHEBI:18420"/>
        <label>1</label>
        <note>catalytic</note>
    </ligand>
</feature>
<comment type="catalytic activity">
    <reaction evidence="1 8">
        <text>a myo-inositol phosphate + H2O = myo-inositol + phosphate</text>
        <dbReference type="Rhea" id="RHEA:24056"/>
        <dbReference type="ChEBI" id="CHEBI:15377"/>
        <dbReference type="ChEBI" id="CHEBI:17268"/>
        <dbReference type="ChEBI" id="CHEBI:43474"/>
        <dbReference type="ChEBI" id="CHEBI:84139"/>
        <dbReference type="EC" id="3.1.3.25"/>
    </reaction>
</comment>
<evidence type="ECO:0000256" key="5">
    <source>
        <dbReference type="ARBA" id="ARBA00022801"/>
    </source>
</evidence>
<dbReference type="Gene3D" id="3.30.540.10">
    <property type="entry name" value="Fructose-1,6-Bisphosphatase, subunit A, domain 1"/>
    <property type="match status" value="1"/>
</dbReference>
<dbReference type="GO" id="GO:0046854">
    <property type="term" value="P:phosphatidylinositol phosphate biosynthetic process"/>
    <property type="evidence" value="ECO:0007669"/>
    <property type="project" value="InterPro"/>
</dbReference>
<dbReference type="PROSITE" id="PS00630">
    <property type="entry name" value="IMP_2"/>
    <property type="match status" value="1"/>
</dbReference>
<evidence type="ECO:0000256" key="4">
    <source>
        <dbReference type="ARBA" id="ARBA00022723"/>
    </source>
</evidence>